<dbReference type="GO" id="GO:0031929">
    <property type="term" value="P:TOR signaling"/>
    <property type="evidence" value="ECO:0007669"/>
    <property type="project" value="TreeGrafter"/>
</dbReference>
<dbReference type="GO" id="GO:0005737">
    <property type="term" value="C:cytoplasm"/>
    <property type="evidence" value="ECO:0007669"/>
    <property type="project" value="TreeGrafter"/>
</dbReference>
<proteinExistence type="predicted"/>
<dbReference type="GO" id="GO:0004674">
    <property type="term" value="F:protein serine/threonine kinase activity"/>
    <property type="evidence" value="ECO:0007669"/>
    <property type="project" value="TreeGrafter"/>
</dbReference>
<dbReference type="InterPro" id="IPR050517">
    <property type="entry name" value="DDR_Repair_Kinase"/>
</dbReference>
<dbReference type="GO" id="GO:0016242">
    <property type="term" value="P:negative regulation of macroautophagy"/>
    <property type="evidence" value="ECO:0007669"/>
    <property type="project" value="TreeGrafter"/>
</dbReference>
<evidence type="ECO:0000313" key="1">
    <source>
        <dbReference type="EMBL" id="GFR45443.1"/>
    </source>
</evidence>
<name>A0AAD3DRP0_9CHLO</name>
<gene>
    <name evidence="1" type="ORF">Agub_g6839</name>
</gene>
<dbReference type="InterPro" id="IPR016024">
    <property type="entry name" value="ARM-type_fold"/>
</dbReference>
<dbReference type="GO" id="GO:0031931">
    <property type="term" value="C:TORC1 complex"/>
    <property type="evidence" value="ECO:0007669"/>
    <property type="project" value="TreeGrafter"/>
</dbReference>
<evidence type="ECO:0008006" key="3">
    <source>
        <dbReference type="Google" id="ProtNLM"/>
    </source>
</evidence>
<dbReference type="GO" id="GO:0005634">
    <property type="term" value="C:nucleus"/>
    <property type="evidence" value="ECO:0007669"/>
    <property type="project" value="TreeGrafter"/>
</dbReference>
<dbReference type="GO" id="GO:0031932">
    <property type="term" value="C:TORC2 complex"/>
    <property type="evidence" value="ECO:0007669"/>
    <property type="project" value="TreeGrafter"/>
</dbReference>
<sequence>MLLSGVASAPPKSAFKAADTLSRHLEELCRPGAWERRTKDGDKALLEYVEAEARDLSVEAFSRLMTDVYQRIGSMLLKGNDIARRLGGVLAIDELTDVKLSGDDAAKTSRLAALLSRVLEDSEEAGLSEAAAHTLGHLVRSGGAMTSDIVEKEIRRALAWCDPRVEPSECRRLTALLVLHEAAESAPAVFNVHVKAFIDAVWFPLRDPKQHLREAAVRALKACLCLVEKRETRYRVQWYYKLFEQTMRGMKRDHRSGAMPSPESIHGSLLALGELLQHTGEFMLARYKEVVENVFRYKDSKEKNIRRAVIHLLPRMAAFSPERFASEYLSRAIAYMLTVLKNPPERGAAFAALADMAAALARVNCAAGFEGCLSPIYAAIREALSAPPAARAAARPRPAPCPEALQCVGMLATALGPLWRPYAAALIEAMVLTGISEVLVRSLTQVATALPELLGDIQYPLLDLLSLVLSKRPFNSSTTQPSSRP</sequence>
<dbReference type="Proteomes" id="UP001054857">
    <property type="component" value="Unassembled WGS sequence"/>
</dbReference>
<evidence type="ECO:0000313" key="2">
    <source>
        <dbReference type="Proteomes" id="UP001054857"/>
    </source>
</evidence>
<dbReference type="EMBL" id="BMAR01000010">
    <property type="protein sequence ID" value="GFR45443.1"/>
    <property type="molecule type" value="Genomic_DNA"/>
</dbReference>
<dbReference type="InterPro" id="IPR011989">
    <property type="entry name" value="ARM-like"/>
</dbReference>
<accession>A0AAD3DRP0</accession>
<comment type="caution">
    <text evidence="1">The sequence shown here is derived from an EMBL/GenBank/DDBJ whole genome shotgun (WGS) entry which is preliminary data.</text>
</comment>
<dbReference type="Gene3D" id="1.25.10.10">
    <property type="entry name" value="Leucine-rich Repeat Variant"/>
    <property type="match status" value="1"/>
</dbReference>
<protein>
    <recommendedName>
        <fullName evidence="3">Serine/threonine-protein kinase TOR</fullName>
    </recommendedName>
</protein>
<organism evidence="1 2">
    <name type="scientific">Astrephomene gubernaculifera</name>
    <dbReference type="NCBI Taxonomy" id="47775"/>
    <lineage>
        <taxon>Eukaryota</taxon>
        <taxon>Viridiplantae</taxon>
        <taxon>Chlorophyta</taxon>
        <taxon>core chlorophytes</taxon>
        <taxon>Chlorophyceae</taxon>
        <taxon>CS clade</taxon>
        <taxon>Chlamydomonadales</taxon>
        <taxon>Astrephomenaceae</taxon>
        <taxon>Astrephomene</taxon>
    </lineage>
</organism>
<dbReference type="PANTHER" id="PTHR11139">
    <property type="entry name" value="ATAXIA TELANGIECTASIA MUTATED ATM -RELATED"/>
    <property type="match status" value="1"/>
</dbReference>
<dbReference type="AlphaFoldDB" id="A0AAD3DRP0"/>
<dbReference type="SUPFAM" id="SSF48371">
    <property type="entry name" value="ARM repeat"/>
    <property type="match status" value="1"/>
</dbReference>
<reference evidence="1 2" key="1">
    <citation type="journal article" date="2021" name="Sci. Rep.">
        <title>Genome sequencing of the multicellular alga Astrephomene provides insights into convergent evolution of germ-soma differentiation.</title>
        <authorList>
            <person name="Yamashita S."/>
            <person name="Yamamoto K."/>
            <person name="Matsuzaki R."/>
            <person name="Suzuki S."/>
            <person name="Yamaguchi H."/>
            <person name="Hirooka S."/>
            <person name="Minakuchi Y."/>
            <person name="Miyagishima S."/>
            <person name="Kawachi M."/>
            <person name="Toyoda A."/>
            <person name="Nozaki H."/>
        </authorList>
    </citation>
    <scope>NUCLEOTIDE SEQUENCE [LARGE SCALE GENOMIC DNA]</scope>
    <source>
        <strain evidence="1 2">NIES-4017</strain>
    </source>
</reference>
<keyword evidence="2" id="KW-1185">Reference proteome</keyword>
<dbReference type="PANTHER" id="PTHR11139:SF9">
    <property type="entry name" value="SERINE_THREONINE-PROTEIN KINASE MTOR"/>
    <property type="match status" value="1"/>
</dbReference>